<dbReference type="Proteomes" id="UP000692954">
    <property type="component" value="Unassembled WGS sequence"/>
</dbReference>
<proteinExistence type="predicted"/>
<evidence type="ECO:0000313" key="2">
    <source>
        <dbReference type="Proteomes" id="UP000692954"/>
    </source>
</evidence>
<gene>
    <name evidence="1" type="ORF">PSON_ATCC_30995.1.T0450337</name>
</gene>
<evidence type="ECO:0000313" key="1">
    <source>
        <dbReference type="EMBL" id="CAD8083901.1"/>
    </source>
</evidence>
<protein>
    <submittedName>
        <fullName evidence="1">Uncharacterized protein</fullName>
    </submittedName>
</protein>
<keyword evidence="2" id="KW-1185">Reference proteome</keyword>
<dbReference type="EMBL" id="CAJJDN010000045">
    <property type="protein sequence ID" value="CAD8083901.1"/>
    <property type="molecule type" value="Genomic_DNA"/>
</dbReference>
<reference evidence="1" key="1">
    <citation type="submission" date="2021-01" db="EMBL/GenBank/DDBJ databases">
        <authorList>
            <consortium name="Genoscope - CEA"/>
            <person name="William W."/>
        </authorList>
    </citation>
    <scope>NUCLEOTIDE SEQUENCE</scope>
</reference>
<comment type="caution">
    <text evidence="1">The sequence shown here is derived from an EMBL/GenBank/DDBJ whole genome shotgun (WGS) entry which is preliminary data.</text>
</comment>
<name>A0A8S1N0U5_9CILI</name>
<dbReference type="AlphaFoldDB" id="A0A8S1N0U5"/>
<accession>A0A8S1N0U5</accession>
<sequence>MEELCEEQGKFVNFQGCSIYNGDDCQSFSFSCIYVLKQEVIVQTVKLSIIIRVKKERFVYGNNQINWDVRMYKDVKIQLCIYQIINNAIKVCKVILQIQWQELYQSDGICNDFIQESQYMFLVKGKGKCLEKIYDNFVFKTDYECRSQLSECMIQQMELIVSLELLVMMLKLKQDKQLMIIQEINKKNVRIRHVILQSTIIFSVKIMIKYWILLHLKIEIVRINLLFILIIKDLLGLIKM</sequence>
<organism evidence="1 2">
    <name type="scientific">Paramecium sonneborni</name>
    <dbReference type="NCBI Taxonomy" id="65129"/>
    <lineage>
        <taxon>Eukaryota</taxon>
        <taxon>Sar</taxon>
        <taxon>Alveolata</taxon>
        <taxon>Ciliophora</taxon>
        <taxon>Intramacronucleata</taxon>
        <taxon>Oligohymenophorea</taxon>
        <taxon>Peniculida</taxon>
        <taxon>Parameciidae</taxon>
        <taxon>Paramecium</taxon>
    </lineage>
</organism>